<keyword evidence="1" id="KW-0805">Transcription regulation</keyword>
<dbReference type="SUPFAM" id="SSF46689">
    <property type="entry name" value="Homeodomain-like"/>
    <property type="match status" value="1"/>
</dbReference>
<dbReference type="GO" id="GO:0003700">
    <property type="term" value="F:DNA-binding transcription factor activity"/>
    <property type="evidence" value="ECO:0007669"/>
    <property type="project" value="TreeGrafter"/>
</dbReference>
<keyword evidence="3" id="KW-0804">Transcription</keyword>
<evidence type="ECO:0000313" key="6">
    <source>
        <dbReference type="EMBL" id="KRQ13323.1"/>
    </source>
</evidence>
<feature type="DNA-binding region" description="H-T-H motif" evidence="4">
    <location>
        <begin position="40"/>
        <end position="59"/>
    </location>
</feature>
<dbReference type="Proteomes" id="UP000051936">
    <property type="component" value="Unassembled WGS sequence"/>
</dbReference>
<dbReference type="Gene3D" id="1.10.357.10">
    <property type="entry name" value="Tetracycline Repressor, domain 2"/>
    <property type="match status" value="1"/>
</dbReference>
<comment type="caution">
    <text evidence="6">The sequence shown here is derived from an EMBL/GenBank/DDBJ whole genome shotgun (WGS) entry which is preliminary data.</text>
</comment>
<evidence type="ECO:0000259" key="5">
    <source>
        <dbReference type="PROSITE" id="PS50977"/>
    </source>
</evidence>
<name>A0A0R3DUB8_9BRAD</name>
<dbReference type="InterPro" id="IPR009057">
    <property type="entry name" value="Homeodomain-like_sf"/>
</dbReference>
<dbReference type="PANTHER" id="PTHR30055">
    <property type="entry name" value="HTH-TYPE TRANSCRIPTIONAL REGULATOR RUTR"/>
    <property type="match status" value="1"/>
</dbReference>
<dbReference type="PROSITE" id="PS50977">
    <property type="entry name" value="HTH_TETR_2"/>
    <property type="match status" value="1"/>
</dbReference>
<dbReference type="PANTHER" id="PTHR30055:SF151">
    <property type="entry name" value="TRANSCRIPTIONAL REGULATORY PROTEIN"/>
    <property type="match status" value="1"/>
</dbReference>
<proteinExistence type="predicted"/>
<feature type="domain" description="HTH tetR-type" evidence="5">
    <location>
        <begin position="16"/>
        <end position="77"/>
    </location>
</feature>
<dbReference type="AlphaFoldDB" id="A0A0R3DUB8"/>
<reference evidence="6 7" key="1">
    <citation type="submission" date="2015-09" db="EMBL/GenBank/DDBJ databases">
        <title>Draft Genome Sequence of Bradyrhizobium manausense Strain BR 3351T, a Novel Symbiotic Nitrogen-Fixing Alphaproteobacterium Isolated from Brazilian Amazon Rain Forest.</title>
        <authorList>
            <person name="De Araujo J.L."/>
            <person name="Zilli J.E."/>
        </authorList>
    </citation>
    <scope>NUCLEOTIDE SEQUENCE [LARGE SCALE GENOMIC DNA]</scope>
    <source>
        <strain evidence="6 7">BR3351</strain>
    </source>
</reference>
<evidence type="ECO:0000256" key="1">
    <source>
        <dbReference type="ARBA" id="ARBA00023015"/>
    </source>
</evidence>
<evidence type="ECO:0000256" key="4">
    <source>
        <dbReference type="PROSITE-ProRule" id="PRU00335"/>
    </source>
</evidence>
<sequence length="201" mass="21777">MPKRAYVSVARAQAAAAKRNQVIQAAARFLREEDSITTFSLDAVAKAAKVTRLTVYNQFGSRRGLLEAVFDDIASRGGLASLEDAAAYPDPEKGLEMAVRIFCEFWDSDPAVARLHDAMAIDQEFAQALAARNERRRPLIGELIARIAAEDTPTNAKRDVVDLIYVLTSCATFRMLSGARSVSAICALLTSATKAAVAKIK</sequence>
<dbReference type="GO" id="GO:0000976">
    <property type="term" value="F:transcription cis-regulatory region binding"/>
    <property type="evidence" value="ECO:0007669"/>
    <property type="project" value="TreeGrafter"/>
</dbReference>
<dbReference type="Pfam" id="PF00440">
    <property type="entry name" value="TetR_N"/>
    <property type="match status" value="1"/>
</dbReference>
<accession>A0A0R3DUB8</accession>
<dbReference type="STRING" id="989370.AOQ71_15270"/>
<evidence type="ECO:0000313" key="7">
    <source>
        <dbReference type="Proteomes" id="UP000051936"/>
    </source>
</evidence>
<evidence type="ECO:0000256" key="2">
    <source>
        <dbReference type="ARBA" id="ARBA00023125"/>
    </source>
</evidence>
<organism evidence="6 7">
    <name type="scientific">Bradyrhizobium manausense</name>
    <dbReference type="NCBI Taxonomy" id="989370"/>
    <lineage>
        <taxon>Bacteria</taxon>
        <taxon>Pseudomonadati</taxon>
        <taxon>Pseudomonadota</taxon>
        <taxon>Alphaproteobacteria</taxon>
        <taxon>Hyphomicrobiales</taxon>
        <taxon>Nitrobacteraceae</taxon>
        <taxon>Bradyrhizobium</taxon>
    </lineage>
</organism>
<protein>
    <submittedName>
        <fullName evidence="6">Transcriptional regulator</fullName>
    </submittedName>
</protein>
<keyword evidence="2 4" id="KW-0238">DNA-binding</keyword>
<gene>
    <name evidence="6" type="ORF">AOQ71_15270</name>
</gene>
<evidence type="ECO:0000256" key="3">
    <source>
        <dbReference type="ARBA" id="ARBA00023163"/>
    </source>
</evidence>
<dbReference type="InterPro" id="IPR050109">
    <property type="entry name" value="HTH-type_TetR-like_transc_reg"/>
</dbReference>
<dbReference type="InterPro" id="IPR001647">
    <property type="entry name" value="HTH_TetR"/>
</dbReference>
<keyword evidence="7" id="KW-1185">Reference proteome</keyword>
<dbReference type="EMBL" id="LJYG01000055">
    <property type="protein sequence ID" value="KRQ13323.1"/>
    <property type="molecule type" value="Genomic_DNA"/>
</dbReference>
<dbReference type="OrthoDB" id="4371863at2"/>